<sequence length="57" mass="7020">MTYCADKWRFVFFYLYKMLTNPVHRNVWCPNLYLKRQLLSSQFGEFRKHKGQRSGND</sequence>
<reference evidence="1" key="2">
    <citation type="journal article" date="2015" name="Data Brief">
        <title>Shoot transcriptome of the giant reed, Arundo donax.</title>
        <authorList>
            <person name="Barrero R.A."/>
            <person name="Guerrero F.D."/>
            <person name="Moolhuijzen P."/>
            <person name="Goolsby J.A."/>
            <person name="Tidwell J."/>
            <person name="Bellgard S.E."/>
            <person name="Bellgard M.I."/>
        </authorList>
    </citation>
    <scope>NUCLEOTIDE SEQUENCE</scope>
    <source>
        <tissue evidence="1">Shoot tissue taken approximately 20 cm above the soil surface</tissue>
    </source>
</reference>
<accession>A0A0A9HIE6</accession>
<evidence type="ECO:0000313" key="1">
    <source>
        <dbReference type="EMBL" id="JAE34596.1"/>
    </source>
</evidence>
<protein>
    <submittedName>
        <fullName evidence="1">Uncharacterized protein</fullName>
    </submittedName>
</protein>
<proteinExistence type="predicted"/>
<reference evidence="1" key="1">
    <citation type="submission" date="2014-09" db="EMBL/GenBank/DDBJ databases">
        <authorList>
            <person name="Magalhaes I.L.F."/>
            <person name="Oliveira U."/>
            <person name="Santos F.R."/>
            <person name="Vidigal T.H.D.A."/>
            <person name="Brescovit A.D."/>
            <person name="Santos A.J."/>
        </authorList>
    </citation>
    <scope>NUCLEOTIDE SEQUENCE</scope>
    <source>
        <tissue evidence="1">Shoot tissue taken approximately 20 cm above the soil surface</tissue>
    </source>
</reference>
<organism evidence="1">
    <name type="scientific">Arundo donax</name>
    <name type="common">Giant reed</name>
    <name type="synonym">Donax arundinaceus</name>
    <dbReference type="NCBI Taxonomy" id="35708"/>
    <lineage>
        <taxon>Eukaryota</taxon>
        <taxon>Viridiplantae</taxon>
        <taxon>Streptophyta</taxon>
        <taxon>Embryophyta</taxon>
        <taxon>Tracheophyta</taxon>
        <taxon>Spermatophyta</taxon>
        <taxon>Magnoliopsida</taxon>
        <taxon>Liliopsida</taxon>
        <taxon>Poales</taxon>
        <taxon>Poaceae</taxon>
        <taxon>PACMAD clade</taxon>
        <taxon>Arundinoideae</taxon>
        <taxon>Arundineae</taxon>
        <taxon>Arundo</taxon>
    </lineage>
</organism>
<name>A0A0A9HIE6_ARUDO</name>
<dbReference type="AlphaFoldDB" id="A0A0A9HIE6"/>
<dbReference type="EMBL" id="GBRH01163300">
    <property type="protein sequence ID" value="JAE34596.1"/>
    <property type="molecule type" value="Transcribed_RNA"/>
</dbReference>